<dbReference type="PANTHER" id="PTHR43685">
    <property type="entry name" value="GLYCOSYLTRANSFERASE"/>
    <property type="match status" value="1"/>
</dbReference>
<name>A0A7Z9BWX9_9CYAN</name>
<dbReference type="AlphaFoldDB" id="A0A7Z9BWX9"/>
<gene>
    <name evidence="2" type="ORF">PL9631_790012</name>
</gene>
<dbReference type="Gene3D" id="3.90.550.10">
    <property type="entry name" value="Spore Coat Polysaccharide Biosynthesis Protein SpsA, Chain A"/>
    <property type="match status" value="1"/>
</dbReference>
<dbReference type="SUPFAM" id="SSF53448">
    <property type="entry name" value="Nucleotide-diphospho-sugar transferases"/>
    <property type="match status" value="1"/>
</dbReference>
<dbReference type="InterPro" id="IPR001173">
    <property type="entry name" value="Glyco_trans_2-like"/>
</dbReference>
<keyword evidence="2" id="KW-0808">Transferase</keyword>
<dbReference type="GO" id="GO:0016740">
    <property type="term" value="F:transferase activity"/>
    <property type="evidence" value="ECO:0007669"/>
    <property type="project" value="UniProtKB-KW"/>
</dbReference>
<organism evidence="2 3">
    <name type="scientific">Planktothrix paucivesiculata PCC 9631</name>
    <dbReference type="NCBI Taxonomy" id="671071"/>
    <lineage>
        <taxon>Bacteria</taxon>
        <taxon>Bacillati</taxon>
        <taxon>Cyanobacteriota</taxon>
        <taxon>Cyanophyceae</taxon>
        <taxon>Oscillatoriophycideae</taxon>
        <taxon>Oscillatoriales</taxon>
        <taxon>Microcoleaceae</taxon>
        <taxon>Planktothrix</taxon>
    </lineage>
</organism>
<dbReference type="InterPro" id="IPR050834">
    <property type="entry name" value="Glycosyltransf_2"/>
</dbReference>
<evidence type="ECO:0000313" key="2">
    <source>
        <dbReference type="EMBL" id="VXD24265.1"/>
    </source>
</evidence>
<keyword evidence="3" id="KW-1185">Reference proteome</keyword>
<evidence type="ECO:0000313" key="3">
    <source>
        <dbReference type="Proteomes" id="UP000182190"/>
    </source>
</evidence>
<reference evidence="2" key="1">
    <citation type="submission" date="2019-10" db="EMBL/GenBank/DDBJ databases">
        <authorList>
            <consortium name="Genoscope - CEA"/>
            <person name="William W."/>
        </authorList>
    </citation>
    <scope>NUCLEOTIDE SEQUENCE [LARGE SCALE GENOMIC DNA]</scope>
    <source>
        <strain evidence="2">BBR_PRJEB10994</strain>
    </source>
</reference>
<sequence>MENQPLFVSVIIPVYNGEKYLSEAIQNVKNQDYQPLEIIVIDDGSTDKTAEIAAQLKDSIRYIYQENSGPAAARNRGISMANGDVIAFLDVDDLWSDDKLKLQVNYLVDNPSVEIVQGLIQNLKNYHLTNDNIAIFEKEYHPYNYINLGSGLYRKLVFDKIGLFDESLRYAEDVDWFIRAWENSISKVVLKQVTLFYRKHRENMTVGKTLTELGFVRIFKKHLDRCRKKGTSPSSLLPGMPTINEYLGAPPNTPKIS</sequence>
<dbReference type="RefSeq" id="WP_083621815.1">
    <property type="nucleotide sequence ID" value="NZ_LR735018.1"/>
</dbReference>
<protein>
    <submittedName>
        <fullName evidence="2">Sugar transferase-a glycosyl transferase</fullName>
    </submittedName>
</protein>
<feature type="domain" description="Glycosyltransferase 2-like" evidence="1">
    <location>
        <begin position="9"/>
        <end position="134"/>
    </location>
</feature>
<dbReference type="OrthoDB" id="9812327at2"/>
<dbReference type="InterPro" id="IPR029044">
    <property type="entry name" value="Nucleotide-diphossugar_trans"/>
</dbReference>
<proteinExistence type="predicted"/>
<evidence type="ECO:0000259" key="1">
    <source>
        <dbReference type="Pfam" id="PF00535"/>
    </source>
</evidence>
<comment type="caution">
    <text evidence="2">The sequence shown here is derived from an EMBL/GenBank/DDBJ whole genome shotgun (WGS) entry which is preliminary data.</text>
</comment>
<dbReference type="Proteomes" id="UP000182190">
    <property type="component" value="Unassembled WGS sequence"/>
</dbReference>
<dbReference type="PANTHER" id="PTHR43685:SF2">
    <property type="entry name" value="GLYCOSYLTRANSFERASE 2-LIKE DOMAIN-CONTAINING PROTEIN"/>
    <property type="match status" value="1"/>
</dbReference>
<dbReference type="EMBL" id="CZCS02000222">
    <property type="protein sequence ID" value="VXD24265.1"/>
    <property type="molecule type" value="Genomic_DNA"/>
</dbReference>
<accession>A0A7Z9BWX9</accession>
<dbReference type="Pfam" id="PF00535">
    <property type="entry name" value="Glycos_transf_2"/>
    <property type="match status" value="1"/>
</dbReference>